<dbReference type="EMBL" id="CP059268">
    <property type="protein sequence ID" value="QLQ79138.1"/>
    <property type="molecule type" value="Genomic_DNA"/>
</dbReference>
<evidence type="ECO:0000256" key="1">
    <source>
        <dbReference type="SAM" id="MobiDB-lite"/>
    </source>
</evidence>
<evidence type="ECO:0000313" key="3">
    <source>
        <dbReference type="Proteomes" id="UP000510647"/>
    </source>
</evidence>
<dbReference type="Gene3D" id="6.10.250.2010">
    <property type="match status" value="1"/>
</dbReference>
<evidence type="ECO:0000313" key="2">
    <source>
        <dbReference type="EMBL" id="QLQ79138.1"/>
    </source>
</evidence>
<proteinExistence type="predicted"/>
<protein>
    <submittedName>
        <fullName evidence="2">Uncharacterized protein</fullName>
    </submittedName>
</protein>
<reference evidence="2 3" key="1">
    <citation type="submission" date="2020-06" db="EMBL/GenBank/DDBJ databases">
        <title>The yeast mating-type switching endonuclease HO is a domesticated member of an unorthodox homing genetic element family.</title>
        <authorList>
            <person name="Coughlan A.Y."/>
            <person name="Lombardi L."/>
            <person name="Braun-Galleani S."/>
            <person name="Martos A.R."/>
            <person name="Galeote V."/>
            <person name="Bigey F."/>
            <person name="Dequin S."/>
            <person name="Byrne K.P."/>
            <person name="Wolfe K.H."/>
        </authorList>
    </citation>
    <scope>NUCLEOTIDE SEQUENCE [LARGE SCALE GENOMIC DNA]</scope>
    <source>
        <strain evidence="2 3">CBS2947</strain>
    </source>
</reference>
<dbReference type="Pfam" id="PF10384">
    <property type="entry name" value="Scm3"/>
    <property type="match status" value="1"/>
</dbReference>
<dbReference type="Proteomes" id="UP000510647">
    <property type="component" value="Chromosome 2"/>
</dbReference>
<organism evidence="2 3">
    <name type="scientific">Torulaspora globosa</name>
    <dbReference type="NCBI Taxonomy" id="48254"/>
    <lineage>
        <taxon>Eukaryota</taxon>
        <taxon>Fungi</taxon>
        <taxon>Dikarya</taxon>
        <taxon>Ascomycota</taxon>
        <taxon>Saccharomycotina</taxon>
        <taxon>Saccharomycetes</taxon>
        <taxon>Saccharomycetales</taxon>
        <taxon>Saccharomycetaceae</taxon>
        <taxon>Torulaspora</taxon>
    </lineage>
</organism>
<dbReference type="AlphaFoldDB" id="A0A7H9HMZ1"/>
<dbReference type="OrthoDB" id="2420608at2759"/>
<sequence>MRTKRKPSKKAALRKLHETLKSLLDKPTKEINDVKCTNSIPEILPTPRSNSIKRVRKRKDSSSFVLSKEDQLIPRLSDNEIMERHKLADENMRQVWTNIIRKYESIEDQGDLLDLHTGEVIEDNGHIRGLSNDNITGETRYQSVLKDVIEFKEEQDSDKFALWGDDDIEDPEDGDYEIENNEKDDRVEETDDDTDYADYKKLLKDKIEAGNDEVDDV</sequence>
<dbReference type="GO" id="GO:0042393">
    <property type="term" value="F:histone binding"/>
    <property type="evidence" value="ECO:0007669"/>
    <property type="project" value="InterPro"/>
</dbReference>
<dbReference type="InterPro" id="IPR018465">
    <property type="entry name" value="Scm3/HJURP"/>
</dbReference>
<gene>
    <name evidence="2" type="ORF">HG537_0B04860</name>
</gene>
<accession>A0A7H9HMZ1</accession>
<keyword evidence="3" id="KW-1185">Reference proteome</keyword>
<feature type="compositionally biased region" description="Acidic residues" evidence="1">
    <location>
        <begin position="164"/>
        <end position="179"/>
    </location>
</feature>
<name>A0A7H9HMZ1_9SACH</name>
<dbReference type="GO" id="GO:0005634">
    <property type="term" value="C:nucleus"/>
    <property type="evidence" value="ECO:0007669"/>
    <property type="project" value="InterPro"/>
</dbReference>
<feature type="region of interest" description="Disordered" evidence="1">
    <location>
        <begin position="162"/>
        <end position="194"/>
    </location>
</feature>